<sequence length="610" mass="62603">MASARARQAFRDGESDDDSPQQTTLHKSSRRKLDSSGDEGAARQTALQRRPLASAVSRWKHAGAARLEESGDLRPTTPPAGPSSRGSRPSDWASAVLQMLQQSALTNGLSTHGVDVTQRSAAGSISSKASRRQTPLAGGPTHRRVSVSLQSSSSTKIAAARTLDNSSTDEDGIDLGLASHESASADAKPQAQPTVEPCGTRSSRLHTVSSLGSNTTVDNTNAQSTQMASSAGRVSTGAIAAGSGGGGNGSFATAAAAAFGGIHAQSPKHRQQQRPLRQRRASNNESVVSEVSHQESLASSRQTLGSSKLSATVQRVVARQRLLDSSSGEEENDLLQGLQQVDSDVGQAARLLARIKSQSSSISASGFPPTAAAPPSPGVVASGRKSPTAAVAMILSNKSRGAGGSTASAAAAVRPISAERSARRRGQAESDTGEAGAFSFKSIAQGDSVISDGISPRMHQAAAAATAEVTAAAACSLRPLPLTTIVAARLMSPDRSRIAVQEALPERTRSGSITNAQIIAGFAAARQALASTQSGHVSSSQRITTWLEQQPSLSSVGIADDIASEYATTVTGTEIELDHVVAGMKASRRATAMAAMESIMSGVVGLTVQD</sequence>
<feature type="compositionally biased region" description="Basic residues" evidence="1">
    <location>
        <begin position="266"/>
        <end position="280"/>
    </location>
</feature>
<feature type="region of interest" description="Disordered" evidence="1">
    <location>
        <begin position="360"/>
        <end position="381"/>
    </location>
</feature>
<dbReference type="Proteomes" id="UP000722791">
    <property type="component" value="Unassembled WGS sequence"/>
</dbReference>
<proteinExistence type="predicted"/>
<evidence type="ECO:0000256" key="1">
    <source>
        <dbReference type="SAM" id="MobiDB-lite"/>
    </source>
</evidence>
<feature type="region of interest" description="Disordered" evidence="1">
    <location>
        <begin position="263"/>
        <end position="305"/>
    </location>
</feature>
<comment type="caution">
    <text evidence="2">The sequence shown here is derived from an EMBL/GenBank/DDBJ whole genome shotgun (WGS) entry which is preliminary data.</text>
</comment>
<accession>A0A8J4LWL0</accession>
<name>A0A8J4LWL0_9CHLO</name>
<feature type="region of interest" description="Disordered" evidence="1">
    <location>
        <begin position="1"/>
        <end position="95"/>
    </location>
</feature>
<gene>
    <name evidence="2" type="ORF">Vretimale_16834</name>
</gene>
<evidence type="ECO:0000313" key="3">
    <source>
        <dbReference type="Proteomes" id="UP000722791"/>
    </source>
</evidence>
<feature type="compositionally biased region" description="Low complexity" evidence="1">
    <location>
        <begin position="360"/>
        <end position="370"/>
    </location>
</feature>
<feature type="compositionally biased region" description="Polar residues" evidence="1">
    <location>
        <begin position="294"/>
        <end position="305"/>
    </location>
</feature>
<dbReference type="EMBL" id="BNCQ01000051">
    <property type="protein sequence ID" value="GIM13789.1"/>
    <property type="molecule type" value="Genomic_DNA"/>
</dbReference>
<reference evidence="2" key="1">
    <citation type="journal article" date="2021" name="Proc. Natl. Acad. Sci. U.S.A.">
        <title>Three genomes in the algal genus Volvox reveal the fate of a haploid sex-determining region after a transition to homothallism.</title>
        <authorList>
            <person name="Yamamoto K."/>
            <person name="Hamaji T."/>
            <person name="Kawai-Toyooka H."/>
            <person name="Matsuzaki R."/>
            <person name="Takahashi F."/>
            <person name="Nishimura Y."/>
            <person name="Kawachi M."/>
            <person name="Noguchi H."/>
            <person name="Minakuchi Y."/>
            <person name="Umen J.G."/>
            <person name="Toyoda A."/>
            <person name="Nozaki H."/>
        </authorList>
    </citation>
    <scope>NUCLEOTIDE SEQUENCE</scope>
    <source>
        <strain evidence="2">NIES-3785</strain>
    </source>
</reference>
<evidence type="ECO:0000313" key="2">
    <source>
        <dbReference type="EMBL" id="GIM13789.1"/>
    </source>
</evidence>
<feature type="compositionally biased region" description="Polar residues" evidence="1">
    <location>
        <begin position="200"/>
        <end position="229"/>
    </location>
</feature>
<feature type="region of interest" description="Disordered" evidence="1">
    <location>
        <begin position="120"/>
        <end position="229"/>
    </location>
</feature>
<dbReference type="AlphaFoldDB" id="A0A8J4LWL0"/>
<organism evidence="2 3">
    <name type="scientific">Volvox reticuliferus</name>
    <dbReference type="NCBI Taxonomy" id="1737510"/>
    <lineage>
        <taxon>Eukaryota</taxon>
        <taxon>Viridiplantae</taxon>
        <taxon>Chlorophyta</taxon>
        <taxon>core chlorophytes</taxon>
        <taxon>Chlorophyceae</taxon>
        <taxon>CS clade</taxon>
        <taxon>Chlamydomonadales</taxon>
        <taxon>Volvocaceae</taxon>
        <taxon>Volvox</taxon>
    </lineage>
</organism>
<protein>
    <submittedName>
        <fullName evidence="2">Uncharacterized protein</fullName>
    </submittedName>
</protein>
<feature type="region of interest" description="Disordered" evidence="1">
    <location>
        <begin position="404"/>
        <end position="434"/>
    </location>
</feature>
<feature type="non-terminal residue" evidence="2">
    <location>
        <position position="610"/>
    </location>
</feature>